<accession>A0ABV7YY55</accession>
<gene>
    <name evidence="3" type="ORF">ACFOOI_15670</name>
</gene>
<feature type="compositionally biased region" description="Basic and acidic residues" evidence="1">
    <location>
        <begin position="78"/>
        <end position="89"/>
    </location>
</feature>
<evidence type="ECO:0000256" key="1">
    <source>
        <dbReference type="SAM" id="MobiDB-lite"/>
    </source>
</evidence>
<feature type="signal peptide" evidence="2">
    <location>
        <begin position="1"/>
        <end position="23"/>
    </location>
</feature>
<reference evidence="4" key="1">
    <citation type="journal article" date="2019" name="Int. J. Syst. Evol. Microbiol.">
        <title>The Global Catalogue of Microorganisms (GCM) 10K type strain sequencing project: providing services to taxonomists for standard genome sequencing and annotation.</title>
        <authorList>
            <consortium name="The Broad Institute Genomics Platform"/>
            <consortium name="The Broad Institute Genome Sequencing Center for Infectious Disease"/>
            <person name="Wu L."/>
            <person name="Ma J."/>
        </authorList>
    </citation>
    <scope>NUCLEOTIDE SEQUENCE [LARGE SCALE GENOMIC DNA]</scope>
    <source>
        <strain evidence="4">CECT 7956</strain>
    </source>
</reference>
<dbReference type="EMBL" id="JBHRYQ010000001">
    <property type="protein sequence ID" value="MFC3812099.1"/>
    <property type="molecule type" value="Genomic_DNA"/>
</dbReference>
<feature type="chain" id="PRO_5047224568" description="Lipoprotein" evidence="2">
    <location>
        <begin position="24"/>
        <end position="89"/>
    </location>
</feature>
<proteinExistence type="predicted"/>
<organism evidence="3 4">
    <name type="scientific">Lacihabitans lacunae</name>
    <dbReference type="NCBI Taxonomy" id="1028214"/>
    <lineage>
        <taxon>Bacteria</taxon>
        <taxon>Pseudomonadati</taxon>
        <taxon>Bacteroidota</taxon>
        <taxon>Cytophagia</taxon>
        <taxon>Cytophagales</taxon>
        <taxon>Leadbetterellaceae</taxon>
        <taxon>Lacihabitans</taxon>
    </lineage>
</organism>
<dbReference type="RefSeq" id="WP_379838963.1">
    <property type="nucleotide sequence ID" value="NZ_JBHRYQ010000001.1"/>
</dbReference>
<evidence type="ECO:0000256" key="2">
    <source>
        <dbReference type="SAM" id="SignalP"/>
    </source>
</evidence>
<evidence type="ECO:0000313" key="3">
    <source>
        <dbReference type="EMBL" id="MFC3812099.1"/>
    </source>
</evidence>
<keyword evidence="2" id="KW-0732">Signal</keyword>
<evidence type="ECO:0008006" key="5">
    <source>
        <dbReference type="Google" id="ProtNLM"/>
    </source>
</evidence>
<dbReference type="Proteomes" id="UP001595616">
    <property type="component" value="Unassembled WGS sequence"/>
</dbReference>
<protein>
    <recommendedName>
        <fullName evidence="5">Lipoprotein</fullName>
    </recommendedName>
</protein>
<feature type="region of interest" description="Disordered" evidence="1">
    <location>
        <begin position="47"/>
        <end position="89"/>
    </location>
</feature>
<comment type="caution">
    <text evidence="3">The sequence shown here is derived from an EMBL/GenBank/DDBJ whole genome shotgun (WGS) entry which is preliminary data.</text>
</comment>
<dbReference type="PROSITE" id="PS51257">
    <property type="entry name" value="PROKAR_LIPOPROTEIN"/>
    <property type="match status" value="1"/>
</dbReference>
<sequence length="89" mass="10892">MKFKFLVIAILAIGLSLSSCVHHDYYGHRRPYNNRVYVVTPRPNYAYRNYRHRNPPRSYNRAYRHNDNRYGNRNNGKSRNDRYSNSRRR</sequence>
<name>A0ABV7YY55_9BACT</name>
<evidence type="ECO:0000313" key="4">
    <source>
        <dbReference type="Proteomes" id="UP001595616"/>
    </source>
</evidence>
<keyword evidence="4" id="KW-1185">Reference proteome</keyword>